<accession>A0A1E1K0X0</accession>
<keyword evidence="1" id="KW-0812">Transmembrane</keyword>
<feature type="transmembrane region" description="Helical" evidence="1">
    <location>
        <begin position="137"/>
        <end position="157"/>
    </location>
</feature>
<gene>
    <name evidence="2" type="ORF">RCO7_06968</name>
</gene>
<dbReference type="AlphaFoldDB" id="A0A1E1K0X0"/>
<keyword evidence="1" id="KW-1133">Transmembrane helix</keyword>
<proteinExistence type="predicted"/>
<sequence length="159" mass="17172">MKSAILSVVHVVQVAFGIYNLYLAADSINKLLGYEDMSKKAAKYSKTAEKQLHMTRSTQASGTIAEQLLISTLSAAYMLVTLPQVGNQGMAGLNMLALVLARKHVGNFWSDKPRVPVPGAGDFNEAAKKTEEVMMNLAIFAATWFVVGGVDLLFAAFES</sequence>
<evidence type="ECO:0000256" key="1">
    <source>
        <dbReference type="SAM" id="Phobius"/>
    </source>
</evidence>
<dbReference type="EMBL" id="FJUW01000004">
    <property type="protein sequence ID" value="CZS91651.1"/>
    <property type="molecule type" value="Genomic_DNA"/>
</dbReference>
<keyword evidence="3" id="KW-1185">Reference proteome</keyword>
<reference evidence="3" key="1">
    <citation type="submission" date="2016-03" db="EMBL/GenBank/DDBJ databases">
        <authorList>
            <person name="Ploux O."/>
        </authorList>
    </citation>
    <scope>NUCLEOTIDE SEQUENCE [LARGE SCALE GENOMIC DNA]</scope>
    <source>
        <strain evidence="3">UK7</strain>
    </source>
</reference>
<organism evidence="2 3">
    <name type="scientific">Rhynchosporium graminicola</name>
    <dbReference type="NCBI Taxonomy" id="2792576"/>
    <lineage>
        <taxon>Eukaryota</taxon>
        <taxon>Fungi</taxon>
        <taxon>Dikarya</taxon>
        <taxon>Ascomycota</taxon>
        <taxon>Pezizomycotina</taxon>
        <taxon>Leotiomycetes</taxon>
        <taxon>Helotiales</taxon>
        <taxon>Ploettnerulaceae</taxon>
        <taxon>Rhynchosporium</taxon>
    </lineage>
</organism>
<protein>
    <submittedName>
        <fullName evidence="2">Uncharacterized protein</fullName>
    </submittedName>
</protein>
<dbReference type="InParanoid" id="A0A1E1K0X0"/>
<evidence type="ECO:0000313" key="3">
    <source>
        <dbReference type="Proteomes" id="UP000178129"/>
    </source>
</evidence>
<dbReference type="Proteomes" id="UP000178129">
    <property type="component" value="Unassembled WGS sequence"/>
</dbReference>
<keyword evidence="1" id="KW-0472">Membrane</keyword>
<evidence type="ECO:0000313" key="2">
    <source>
        <dbReference type="EMBL" id="CZS91651.1"/>
    </source>
</evidence>
<comment type="caution">
    <text evidence="2">The sequence shown here is derived from an EMBL/GenBank/DDBJ whole genome shotgun (WGS) entry which is preliminary data.</text>
</comment>
<name>A0A1E1K0X0_9HELO</name>